<evidence type="ECO:0000313" key="3">
    <source>
        <dbReference type="Proteomes" id="UP000295814"/>
    </source>
</evidence>
<dbReference type="RefSeq" id="WP_133355443.1">
    <property type="nucleotide sequence ID" value="NZ_SMZJ02000004.1"/>
</dbReference>
<proteinExistence type="predicted"/>
<keyword evidence="3" id="KW-1185">Reference proteome</keyword>
<evidence type="ECO:0000313" key="2">
    <source>
        <dbReference type="EMBL" id="TWO32720.1"/>
    </source>
</evidence>
<dbReference type="Proteomes" id="UP000295814">
    <property type="component" value="Unassembled WGS sequence"/>
</dbReference>
<gene>
    <name evidence="2" type="ORF">E1J38_007585</name>
</gene>
<name>A0A562YDQ4_9FLAO</name>
<dbReference type="AlphaFoldDB" id="A0A562YDQ4"/>
<accession>A0A562YDQ4</accession>
<feature type="chain" id="PRO_5022744799" evidence="1">
    <location>
        <begin position="23"/>
        <end position="401"/>
    </location>
</feature>
<organism evidence="2 3">
    <name type="scientific">Seonamhaeicola sediminis</name>
    <dbReference type="NCBI Taxonomy" id="2528206"/>
    <lineage>
        <taxon>Bacteria</taxon>
        <taxon>Pseudomonadati</taxon>
        <taxon>Bacteroidota</taxon>
        <taxon>Flavobacteriia</taxon>
        <taxon>Flavobacteriales</taxon>
        <taxon>Flavobacteriaceae</taxon>
    </lineage>
</organism>
<feature type="signal peptide" evidence="1">
    <location>
        <begin position="1"/>
        <end position="22"/>
    </location>
</feature>
<sequence length="401" mass="44468">MQKLQLHITLLLVMLLSLNVHAFFNDDFKLITTQTEFVAGDTVVLKFLTTSSKTPSLYVSNSFGTTLIEGDRADNTLSYKIPNNVSSKSGVIHWKLLAATANLQGIIKIVPTKTVSKIQTYLGPPSISAGGKDFSMMVPIPTDEHDNPLAEGTKVAIKHQFQNNQTVDSVKIKNGISYQNIYSPLQTGRILLSSSCMGFNSKEYDISIMPAPPTNFEIKYKRDHDYADGNQITTFFTSKIKDAYDNTISDGTYIEFFIRTKNNTILKTSGTTIDGVASAKMIHPSKSDDWSVQAFIEGMAESNRIDISFKSVITDFDITLSDNNRSITIGPLKSFMNQMIPDGLEVILEVYADDKVLHTQRKSSYEGYVGFKLKPDQLPTGDYKIIIKTAGISKSIAHLKL</sequence>
<evidence type="ECO:0000256" key="1">
    <source>
        <dbReference type="SAM" id="SignalP"/>
    </source>
</evidence>
<dbReference type="EMBL" id="SMZJ02000004">
    <property type="protein sequence ID" value="TWO32720.1"/>
    <property type="molecule type" value="Genomic_DNA"/>
</dbReference>
<keyword evidence="1" id="KW-0732">Signal</keyword>
<protein>
    <submittedName>
        <fullName evidence="2">Uncharacterized protein</fullName>
    </submittedName>
</protein>
<comment type="caution">
    <text evidence="2">The sequence shown here is derived from an EMBL/GenBank/DDBJ whole genome shotgun (WGS) entry which is preliminary data.</text>
</comment>
<reference evidence="2 3" key="1">
    <citation type="submission" date="2019-07" db="EMBL/GenBank/DDBJ databases">
        <title>Seonamhaeicola sp. W255 draft genome.</title>
        <authorList>
            <person name="Zhang X.-Y."/>
            <person name="Zhang R."/>
            <person name="Zhong Y.-L."/>
            <person name="Du Z.-J."/>
        </authorList>
    </citation>
    <scope>NUCLEOTIDE SEQUENCE [LARGE SCALE GENOMIC DNA]</scope>
    <source>
        <strain evidence="2 3">W255</strain>
    </source>
</reference>
<dbReference type="OrthoDB" id="980944at2"/>